<dbReference type="GO" id="GO:0140662">
    <property type="term" value="F:ATP-dependent protein folding chaperone"/>
    <property type="evidence" value="ECO:0007669"/>
    <property type="project" value="InterPro"/>
</dbReference>
<dbReference type="Gene3D" id="2.60.34.10">
    <property type="entry name" value="Substrate Binding Domain Of DNAk, Chain A, domain 1"/>
    <property type="match status" value="1"/>
</dbReference>
<evidence type="ECO:0000256" key="1">
    <source>
        <dbReference type="ARBA" id="ARBA00007381"/>
    </source>
</evidence>
<comment type="caution">
    <text evidence="4">The sequence shown here is derived from an EMBL/GenBank/DDBJ whole genome shotgun (WGS) entry which is preliminary data.</text>
</comment>
<dbReference type="InterPro" id="IPR029047">
    <property type="entry name" value="HSP70_peptide-bd_sf"/>
</dbReference>
<dbReference type="PANTHER" id="PTHR19375">
    <property type="entry name" value="HEAT SHOCK PROTEIN 70KDA"/>
    <property type="match status" value="1"/>
</dbReference>
<dbReference type="GO" id="GO:0005524">
    <property type="term" value="F:ATP binding"/>
    <property type="evidence" value="ECO:0007669"/>
    <property type="project" value="UniProtKB-KW"/>
</dbReference>
<name>A0AAV4SE17_9ARAC</name>
<gene>
    <name evidence="4" type="primary">Hspa1l</name>
    <name evidence="4" type="ORF">CDAR_166281</name>
</gene>
<dbReference type="Proteomes" id="UP001054837">
    <property type="component" value="Unassembled WGS sequence"/>
</dbReference>
<dbReference type="SUPFAM" id="SSF100920">
    <property type="entry name" value="Heat shock protein 70kD (HSP70), peptide-binding domain"/>
    <property type="match status" value="1"/>
</dbReference>
<dbReference type="AlphaFoldDB" id="A0AAV4SE17"/>
<dbReference type="EMBL" id="BPLQ01007664">
    <property type="protein sequence ID" value="GIY31416.1"/>
    <property type="molecule type" value="Genomic_DNA"/>
</dbReference>
<proteinExistence type="inferred from homology"/>
<keyword evidence="3" id="KW-0067">ATP-binding</keyword>
<keyword evidence="4" id="KW-0346">Stress response</keyword>
<dbReference type="InterPro" id="IPR013126">
    <property type="entry name" value="Hsp_70_fam"/>
</dbReference>
<dbReference type="Pfam" id="PF00012">
    <property type="entry name" value="HSP70"/>
    <property type="match status" value="1"/>
</dbReference>
<evidence type="ECO:0000256" key="2">
    <source>
        <dbReference type="ARBA" id="ARBA00022741"/>
    </source>
</evidence>
<accession>A0AAV4SE17</accession>
<sequence length="144" mass="16511">MQDIPDYSDNQPGVDIQVYEHERAMTKDNHLLGRFRLSGIPHAPQIEVTFDRDANGILNVFSMDKSSSKSQSIIRTNDKGRLSKEEIEKMLHETKQYEKEDEEQREKVAARNNLECYVYSVKQAADSALDDKLSSPDKTKYKSG</sequence>
<organism evidence="4 5">
    <name type="scientific">Caerostris darwini</name>
    <dbReference type="NCBI Taxonomy" id="1538125"/>
    <lineage>
        <taxon>Eukaryota</taxon>
        <taxon>Metazoa</taxon>
        <taxon>Ecdysozoa</taxon>
        <taxon>Arthropoda</taxon>
        <taxon>Chelicerata</taxon>
        <taxon>Arachnida</taxon>
        <taxon>Araneae</taxon>
        <taxon>Araneomorphae</taxon>
        <taxon>Entelegynae</taxon>
        <taxon>Araneoidea</taxon>
        <taxon>Araneidae</taxon>
        <taxon>Caerostris</taxon>
    </lineage>
</organism>
<evidence type="ECO:0000313" key="4">
    <source>
        <dbReference type="EMBL" id="GIY31416.1"/>
    </source>
</evidence>
<keyword evidence="5" id="KW-1185">Reference proteome</keyword>
<keyword evidence="2" id="KW-0547">Nucleotide-binding</keyword>
<comment type="similarity">
    <text evidence="1">Belongs to the heat shock protein 70 family.</text>
</comment>
<reference evidence="4 5" key="1">
    <citation type="submission" date="2021-06" db="EMBL/GenBank/DDBJ databases">
        <title>Caerostris darwini draft genome.</title>
        <authorList>
            <person name="Kono N."/>
            <person name="Arakawa K."/>
        </authorList>
    </citation>
    <scope>NUCLEOTIDE SEQUENCE [LARGE SCALE GENOMIC DNA]</scope>
</reference>
<protein>
    <submittedName>
        <fullName evidence="4">Heat shock 70 kDa protein 1-like</fullName>
    </submittedName>
</protein>
<evidence type="ECO:0000313" key="5">
    <source>
        <dbReference type="Proteomes" id="UP001054837"/>
    </source>
</evidence>
<evidence type="ECO:0000256" key="3">
    <source>
        <dbReference type="ARBA" id="ARBA00022840"/>
    </source>
</evidence>